<dbReference type="WBParaSite" id="PTRK_0001127500.1">
    <property type="protein sequence ID" value="PTRK_0001127500.1"/>
    <property type="gene ID" value="PTRK_0001127500"/>
</dbReference>
<sequence>MVSTRRSKKHANNNLGIKNKSISKKNSKKEEVAMEIDGEVVKTTKEDAKKLVKERKQHQRWKGNEEHPDIPEPKSETTRRNPKRIGRCDLKSVPTEKSSIVPTVTGNSLVIGHRMTKKAMKKIEKMKKKELKEKEEKKNKMEC</sequence>
<feature type="compositionally biased region" description="Basic residues" evidence="1">
    <location>
        <begin position="52"/>
        <end position="61"/>
    </location>
</feature>
<dbReference type="AlphaFoldDB" id="A0A0N4ZRZ3"/>
<feature type="region of interest" description="Disordered" evidence="1">
    <location>
        <begin position="1"/>
        <end position="31"/>
    </location>
</feature>
<feature type="region of interest" description="Disordered" evidence="1">
    <location>
        <begin position="50"/>
        <end position="101"/>
    </location>
</feature>
<organism evidence="2 3">
    <name type="scientific">Parastrongyloides trichosuri</name>
    <name type="common">Possum-specific nematode worm</name>
    <dbReference type="NCBI Taxonomy" id="131310"/>
    <lineage>
        <taxon>Eukaryota</taxon>
        <taxon>Metazoa</taxon>
        <taxon>Ecdysozoa</taxon>
        <taxon>Nematoda</taxon>
        <taxon>Chromadorea</taxon>
        <taxon>Rhabditida</taxon>
        <taxon>Tylenchina</taxon>
        <taxon>Panagrolaimomorpha</taxon>
        <taxon>Strongyloidoidea</taxon>
        <taxon>Strongyloididae</taxon>
        <taxon>Parastrongyloides</taxon>
    </lineage>
</organism>
<protein>
    <submittedName>
        <fullName evidence="3">Uncharacterized protein</fullName>
    </submittedName>
</protein>
<evidence type="ECO:0000256" key="1">
    <source>
        <dbReference type="SAM" id="MobiDB-lite"/>
    </source>
</evidence>
<name>A0A0N4ZRZ3_PARTI</name>
<feature type="compositionally biased region" description="Basic residues" evidence="1">
    <location>
        <begin position="1"/>
        <end position="11"/>
    </location>
</feature>
<evidence type="ECO:0000313" key="2">
    <source>
        <dbReference type="Proteomes" id="UP000038045"/>
    </source>
</evidence>
<feature type="compositionally biased region" description="Basic and acidic residues" evidence="1">
    <location>
        <begin position="62"/>
        <end position="79"/>
    </location>
</feature>
<accession>A0A0N4ZRZ3</accession>
<keyword evidence="2" id="KW-1185">Reference proteome</keyword>
<dbReference type="Proteomes" id="UP000038045">
    <property type="component" value="Unplaced"/>
</dbReference>
<evidence type="ECO:0000313" key="3">
    <source>
        <dbReference type="WBParaSite" id="PTRK_0001127500.1"/>
    </source>
</evidence>
<proteinExistence type="predicted"/>
<reference evidence="3" key="1">
    <citation type="submission" date="2017-02" db="UniProtKB">
        <authorList>
            <consortium name="WormBaseParasite"/>
        </authorList>
    </citation>
    <scope>IDENTIFICATION</scope>
</reference>